<evidence type="ECO:0000256" key="5">
    <source>
        <dbReference type="ARBA" id="ARBA00034078"/>
    </source>
</evidence>
<evidence type="ECO:0000259" key="6">
    <source>
        <dbReference type="PROSITE" id="PS51296"/>
    </source>
</evidence>
<dbReference type="GeneID" id="28960706"/>
<dbReference type="PANTHER" id="PTHR21496:SF0">
    <property type="entry name" value="RIESKE DOMAIN-CONTAINING PROTEIN"/>
    <property type="match status" value="1"/>
</dbReference>
<dbReference type="InterPro" id="IPR036922">
    <property type="entry name" value="Rieske_2Fe-2S_sf"/>
</dbReference>
<dbReference type="VEuPathDB" id="FungiDB:FOXG_20000"/>
<dbReference type="InterPro" id="IPR017941">
    <property type="entry name" value="Rieske_2Fe-2S"/>
</dbReference>
<accession>A0A0J9VAK9</accession>
<evidence type="ECO:0000256" key="2">
    <source>
        <dbReference type="ARBA" id="ARBA00022723"/>
    </source>
</evidence>
<dbReference type="Pfam" id="PF00355">
    <property type="entry name" value="Rieske"/>
    <property type="match status" value="1"/>
</dbReference>
<proteinExistence type="predicted"/>
<dbReference type="OrthoDB" id="426882at2759"/>
<protein>
    <recommendedName>
        <fullName evidence="6">Rieske domain-containing protein</fullName>
    </recommendedName>
</protein>
<dbReference type="EMBL" id="DS231706">
    <property type="protein sequence ID" value="KNB08158.1"/>
    <property type="molecule type" value="Genomic_DNA"/>
</dbReference>
<comment type="cofactor">
    <cofactor evidence="5">
        <name>[2Fe-2S] cluster</name>
        <dbReference type="ChEBI" id="CHEBI:190135"/>
    </cofactor>
</comment>
<dbReference type="PROSITE" id="PS51296">
    <property type="entry name" value="RIESKE"/>
    <property type="match status" value="1"/>
</dbReference>
<reference evidence="7" key="1">
    <citation type="submission" date="2007-04" db="EMBL/GenBank/DDBJ databases">
        <authorList>
            <consortium name="The Broad Institute Genome Sequencing Platform"/>
            <person name="Birren B."/>
            <person name="Lander E."/>
            <person name="Galagan J."/>
            <person name="Nusbaum C."/>
            <person name="Devon K."/>
            <person name="Ma L.-J."/>
            <person name="Jaffe D."/>
            <person name="Butler J."/>
            <person name="Alvarez P."/>
            <person name="Gnerre S."/>
            <person name="Grabherr M."/>
            <person name="Kleber M."/>
            <person name="Mauceli E."/>
            <person name="Brockman W."/>
            <person name="MacCallum I.A."/>
            <person name="Young S."/>
            <person name="LaButti K."/>
            <person name="DeCaprio D."/>
            <person name="Crawford M."/>
            <person name="Koehrsen M."/>
            <person name="Engels R."/>
            <person name="Montgomery P."/>
            <person name="Pearson M."/>
            <person name="Howarth C."/>
            <person name="Larson L."/>
            <person name="White J."/>
            <person name="O'Leary S."/>
            <person name="Kodira C."/>
            <person name="Zeng Q."/>
            <person name="Yandava C."/>
            <person name="Alvarado L."/>
            <person name="Kistler C."/>
            <person name="Shim W.-B."/>
            <person name="Kang S."/>
            <person name="Woloshuk C."/>
        </authorList>
    </citation>
    <scope>NUCLEOTIDE SEQUENCE</scope>
    <source>
        <strain evidence="7">4287</strain>
    </source>
</reference>
<dbReference type="PANTHER" id="PTHR21496">
    <property type="entry name" value="FERREDOXIN-RELATED"/>
    <property type="match status" value="1"/>
</dbReference>
<feature type="domain" description="Rieske" evidence="6">
    <location>
        <begin position="76"/>
        <end position="152"/>
    </location>
</feature>
<dbReference type="CDD" id="cd03467">
    <property type="entry name" value="Rieske"/>
    <property type="match status" value="1"/>
</dbReference>
<evidence type="ECO:0000256" key="4">
    <source>
        <dbReference type="ARBA" id="ARBA00023014"/>
    </source>
</evidence>
<keyword evidence="2" id="KW-0479">Metal-binding</keyword>
<evidence type="ECO:0000313" key="7">
    <source>
        <dbReference type="EMBL" id="KNB08158.1"/>
    </source>
</evidence>
<keyword evidence="4" id="KW-0411">Iron-sulfur</keyword>
<name>A0A0J9VAK9_FUSO4</name>
<dbReference type="SUPFAM" id="SSF50022">
    <property type="entry name" value="ISP domain"/>
    <property type="match status" value="1"/>
</dbReference>
<evidence type="ECO:0000313" key="8">
    <source>
        <dbReference type="Proteomes" id="UP000009097"/>
    </source>
</evidence>
<dbReference type="KEGG" id="fox:FOXG_20000"/>
<sequence>MNFFNPFSRQGAQWTFVGRTSSFPDVDDDAGNLAKHRLCNAKSIPGCKAFHIPQEDVSSSKEVHVGDDSSWESLADQVLVFQYKGKFHAIDHSCPHSQYPLSKGTPFDIEDFGVVLSAGVLCPNHGWSFDLFTGMSDRGSYRLKTWEVEIRDIKETESTDINEREKLSTDKEVWVRRKQRIG</sequence>
<reference evidence="7" key="2">
    <citation type="journal article" date="2010" name="Nature">
        <title>Comparative genomics reveals mobile pathogenicity chromosomes in Fusarium.</title>
        <authorList>
            <person name="Ma L.J."/>
            <person name="van der Does H.C."/>
            <person name="Borkovich K.A."/>
            <person name="Coleman J.J."/>
            <person name="Daboussi M.J."/>
            <person name="Di Pietro A."/>
            <person name="Dufresne M."/>
            <person name="Freitag M."/>
            <person name="Grabherr M."/>
            <person name="Henrissat B."/>
            <person name="Houterman P.M."/>
            <person name="Kang S."/>
            <person name="Shim W.B."/>
            <person name="Woloshuk C."/>
            <person name="Xie X."/>
            <person name="Xu J.R."/>
            <person name="Antoniw J."/>
            <person name="Baker S.E."/>
            <person name="Bluhm B.H."/>
            <person name="Breakspear A."/>
            <person name="Brown D.W."/>
            <person name="Butchko R.A."/>
            <person name="Chapman S."/>
            <person name="Coulson R."/>
            <person name="Coutinho P.M."/>
            <person name="Danchin E.G."/>
            <person name="Diener A."/>
            <person name="Gale L.R."/>
            <person name="Gardiner D.M."/>
            <person name="Goff S."/>
            <person name="Hammond-Kosack K.E."/>
            <person name="Hilburn K."/>
            <person name="Hua-Van A."/>
            <person name="Jonkers W."/>
            <person name="Kazan K."/>
            <person name="Kodira C.D."/>
            <person name="Koehrsen M."/>
            <person name="Kumar L."/>
            <person name="Lee Y.H."/>
            <person name="Li L."/>
            <person name="Manners J.M."/>
            <person name="Miranda-Saavedra D."/>
            <person name="Mukherjee M."/>
            <person name="Park G."/>
            <person name="Park J."/>
            <person name="Park S.Y."/>
            <person name="Proctor R.H."/>
            <person name="Regev A."/>
            <person name="Ruiz-Roldan M.C."/>
            <person name="Sain D."/>
            <person name="Sakthikumar S."/>
            <person name="Sykes S."/>
            <person name="Schwartz D.C."/>
            <person name="Turgeon B.G."/>
            <person name="Wapinski I."/>
            <person name="Yoder O."/>
            <person name="Young S."/>
            <person name="Zeng Q."/>
            <person name="Zhou S."/>
            <person name="Galagan J."/>
            <person name="Cuomo C.A."/>
            <person name="Kistler H.C."/>
            <person name="Rep M."/>
        </authorList>
    </citation>
    <scope>NUCLEOTIDE SEQUENCE [LARGE SCALE GENOMIC DNA]</scope>
    <source>
        <strain evidence="7">4287</strain>
    </source>
</reference>
<organism evidence="7 8">
    <name type="scientific">Fusarium oxysporum f. sp. lycopersici (strain 4287 / CBS 123668 / FGSC 9935 / NRRL 34936)</name>
    <name type="common">Fusarium vascular wilt of tomato</name>
    <dbReference type="NCBI Taxonomy" id="426428"/>
    <lineage>
        <taxon>Eukaryota</taxon>
        <taxon>Fungi</taxon>
        <taxon>Dikarya</taxon>
        <taxon>Ascomycota</taxon>
        <taxon>Pezizomycotina</taxon>
        <taxon>Sordariomycetes</taxon>
        <taxon>Hypocreomycetidae</taxon>
        <taxon>Hypocreales</taxon>
        <taxon>Nectriaceae</taxon>
        <taxon>Fusarium</taxon>
        <taxon>Fusarium oxysporum species complex</taxon>
    </lineage>
</organism>
<dbReference type="Gene3D" id="2.102.10.10">
    <property type="entry name" value="Rieske [2Fe-2S] iron-sulphur domain"/>
    <property type="match status" value="1"/>
</dbReference>
<keyword evidence="1" id="KW-0001">2Fe-2S</keyword>
<dbReference type="Proteomes" id="UP000009097">
    <property type="component" value="Unassembled WGS sequence"/>
</dbReference>
<dbReference type="RefSeq" id="XP_018246203.1">
    <property type="nucleotide sequence ID" value="XM_018400263.1"/>
</dbReference>
<dbReference type="GO" id="GO:0051537">
    <property type="term" value="F:2 iron, 2 sulfur cluster binding"/>
    <property type="evidence" value="ECO:0007669"/>
    <property type="project" value="UniProtKB-KW"/>
</dbReference>
<keyword evidence="3" id="KW-0408">Iron</keyword>
<evidence type="ECO:0000256" key="1">
    <source>
        <dbReference type="ARBA" id="ARBA00022714"/>
    </source>
</evidence>
<dbReference type="GO" id="GO:0046872">
    <property type="term" value="F:metal ion binding"/>
    <property type="evidence" value="ECO:0007669"/>
    <property type="project" value="UniProtKB-KW"/>
</dbReference>
<evidence type="ECO:0000256" key="3">
    <source>
        <dbReference type="ARBA" id="ARBA00023004"/>
    </source>
</evidence>
<dbReference type="AlphaFoldDB" id="A0A0J9VAK9"/>
<gene>
    <name evidence="7" type="ORF">FOXG_20000</name>
</gene>